<evidence type="ECO:0000313" key="5">
    <source>
        <dbReference type="Proteomes" id="UP000009131"/>
    </source>
</evidence>
<dbReference type="InParanoid" id="G7DYP6"/>
<keyword evidence="2" id="KW-1133">Transmembrane helix</keyword>
<feature type="region of interest" description="Disordered" evidence="1">
    <location>
        <begin position="225"/>
        <end position="255"/>
    </location>
</feature>
<dbReference type="HOGENOM" id="CLU_336516_0_0_1"/>
<feature type="transmembrane region" description="Helical" evidence="2">
    <location>
        <begin position="261"/>
        <end position="281"/>
    </location>
</feature>
<evidence type="ECO:0000256" key="1">
    <source>
        <dbReference type="SAM" id="MobiDB-lite"/>
    </source>
</evidence>
<dbReference type="PANTHER" id="PTHR12203:SF118">
    <property type="entry name" value="BETA-1,2-XYLOSYLTRANSFERASE 1"/>
    <property type="match status" value="1"/>
</dbReference>
<dbReference type="OrthoDB" id="541052at2759"/>
<organism evidence="4 5">
    <name type="scientific">Mixia osmundae (strain CBS 9802 / IAM 14324 / JCM 22182 / KY 12970)</name>
    <dbReference type="NCBI Taxonomy" id="764103"/>
    <lineage>
        <taxon>Eukaryota</taxon>
        <taxon>Fungi</taxon>
        <taxon>Dikarya</taxon>
        <taxon>Basidiomycota</taxon>
        <taxon>Pucciniomycotina</taxon>
        <taxon>Mixiomycetes</taxon>
        <taxon>Mixiales</taxon>
        <taxon>Mixiaceae</taxon>
        <taxon>Mixia</taxon>
    </lineage>
</organism>
<comment type="caution">
    <text evidence="4">The sequence shown here is derived from an EMBL/GenBank/DDBJ whole genome shotgun (WGS) entry which is preliminary data.</text>
</comment>
<keyword evidence="5" id="KW-1185">Reference proteome</keyword>
<protein>
    <recommendedName>
        <fullName evidence="3">Glycosyl transferase CAP10 domain-containing protein</fullName>
    </recommendedName>
</protein>
<evidence type="ECO:0000313" key="4">
    <source>
        <dbReference type="EMBL" id="GAA95706.1"/>
    </source>
</evidence>
<dbReference type="SMART" id="SM00672">
    <property type="entry name" value="CAP10"/>
    <property type="match status" value="1"/>
</dbReference>
<feature type="region of interest" description="Disordered" evidence="1">
    <location>
        <begin position="140"/>
        <end position="191"/>
    </location>
</feature>
<dbReference type="PANTHER" id="PTHR12203">
    <property type="entry name" value="KDEL LYS-ASP-GLU-LEU CONTAINING - RELATED"/>
    <property type="match status" value="1"/>
</dbReference>
<feature type="compositionally biased region" description="Polar residues" evidence="1">
    <location>
        <begin position="163"/>
        <end position="173"/>
    </location>
</feature>
<evidence type="ECO:0000256" key="2">
    <source>
        <dbReference type="SAM" id="Phobius"/>
    </source>
</evidence>
<dbReference type="eggNOG" id="KOG2458">
    <property type="taxonomic scope" value="Eukaryota"/>
</dbReference>
<reference evidence="4 5" key="2">
    <citation type="journal article" date="2012" name="Open Biol.">
        <title>Characteristics of nucleosomes and linker DNA regions on the genome of the basidiomycete Mixia osmundae revealed by mono- and dinucleosome mapping.</title>
        <authorList>
            <person name="Nishida H."/>
            <person name="Kondo S."/>
            <person name="Matsumoto T."/>
            <person name="Suzuki Y."/>
            <person name="Yoshikawa H."/>
            <person name="Taylor T.D."/>
            <person name="Sugiyama J."/>
        </authorList>
    </citation>
    <scope>NUCLEOTIDE SEQUENCE [LARGE SCALE GENOMIC DNA]</scope>
    <source>
        <strain evidence="5">CBS 9802 / IAM 14324 / JCM 22182 / KY 12970</strain>
    </source>
</reference>
<reference evidence="4 5" key="1">
    <citation type="journal article" date="2011" name="J. Gen. Appl. Microbiol.">
        <title>Draft genome sequencing of the enigmatic basidiomycete Mixia osmundae.</title>
        <authorList>
            <person name="Nishida H."/>
            <person name="Nagatsuka Y."/>
            <person name="Sugiyama J."/>
        </authorList>
    </citation>
    <scope>NUCLEOTIDE SEQUENCE [LARGE SCALE GENOMIC DNA]</scope>
    <source>
        <strain evidence="5">CBS 9802 / IAM 14324 / JCM 22182 / KY 12970</strain>
    </source>
</reference>
<feature type="compositionally biased region" description="Polar residues" evidence="1">
    <location>
        <begin position="98"/>
        <end position="114"/>
    </location>
</feature>
<keyword evidence="2" id="KW-0472">Membrane</keyword>
<dbReference type="RefSeq" id="XP_014570191.1">
    <property type="nucleotide sequence ID" value="XM_014714705.1"/>
</dbReference>
<dbReference type="Proteomes" id="UP000009131">
    <property type="component" value="Unassembled WGS sequence"/>
</dbReference>
<keyword evidence="2" id="KW-0812">Transmembrane</keyword>
<gene>
    <name evidence="4" type="primary">Mo02363</name>
    <name evidence="4" type="ORF">E5Q_02363</name>
</gene>
<feature type="region of interest" description="Disordered" evidence="1">
    <location>
        <begin position="1"/>
        <end position="114"/>
    </location>
</feature>
<accession>G7DYP6</accession>
<dbReference type="AlphaFoldDB" id="G7DYP6"/>
<dbReference type="InterPro" id="IPR006598">
    <property type="entry name" value="CAP10"/>
</dbReference>
<dbReference type="EMBL" id="BABT02000062">
    <property type="protein sequence ID" value="GAA95706.1"/>
    <property type="molecule type" value="Genomic_DNA"/>
</dbReference>
<dbReference type="STRING" id="764103.G7DYP6"/>
<name>G7DYP6_MIXOS</name>
<proteinExistence type="predicted"/>
<dbReference type="InterPro" id="IPR051091">
    <property type="entry name" value="O-Glucosyltr/Glycosyltrsf_90"/>
</dbReference>
<evidence type="ECO:0000259" key="3">
    <source>
        <dbReference type="SMART" id="SM00672"/>
    </source>
</evidence>
<sequence>MNDLPPEASRPGHQAIQRGTASAPASFDGLSQRYRQQAGLEAAPPLSRDSSGSGASLPNGVVISAPSPRFIQHHHSFSSQPQRTSPHLLAAHHRTHSFQDSTSSNGSPYSVSPLSGNSVTHGAYGPSGSGIWANLAPGSAHHLRHSSSNGSLNQPFYGEPTSRGHSPNRSLSPNPRGLHSRHGSSDSLLSAYGGSHSLSKLSPSVGLGLHRRGHASADILGEPDYFQLSRSPSTSPLEGPSASPRDRSKETRRESRTRKRFVWAFGLLFGSVAIYLLRWHLNKPPPPPITLREPDQQVRYNDEKGIAYISPDQAKHPILDLMRHAHIEWSNKLGRQSRTLKDAVHEYKRRYRCAPPRGFDKWFRFAQENGVILTDEYDQIWRDIEPFRGIPSQIYKDRMMDVMERPRTFTFVFDGASPVDYSIIGDSVSEGDDLALLIDQISALIPGSMTMTVIADDKSSHQSTWEYLDKLRLLGAGAFKEHRFNQPDRPIDDHELLMSDTAKACPPESAARLDELRDGTVPDAPEPTSWQPASLEGFIYDHSKAMDPCLNPEMRWIHSSATVNGHLHPYLMPFMTWSKSHLQSDILITPTQQHTDEDEDWEIDPEWDDKPLSAAIWRGSSTGSEFVKGNEVRWRLSQRWRLHKLAKATPGDREIMWTVGDGRLRKVTKPYAELNAAYLNASLAGRPLQCDQDTCLDMALDVPFSPFVSLAQSYKHKYLLDVDGNAFSGRFRRFMFTNSAVLKATGYPEWMTERIQPWVHYIPVQLDYSDIYDIMAFFTGVDGKGAHDDLGREIGQAGKEWARDHWRRRDMAAYMLRVLLELCRLQNRDEKDSWDFVLPEDTQSDEL</sequence>
<feature type="compositionally biased region" description="Basic and acidic residues" evidence="1">
    <location>
        <begin position="244"/>
        <end position="254"/>
    </location>
</feature>
<feature type="domain" description="Glycosyl transferase CAP10" evidence="3">
    <location>
        <begin position="546"/>
        <end position="826"/>
    </location>
</feature>
<dbReference type="Pfam" id="PF05686">
    <property type="entry name" value="Glyco_transf_90"/>
    <property type="match status" value="1"/>
</dbReference>